<sequence length="93" mass="9949">LDIALDGTQILVHNCKTPGEKVSKSYSAATQSTTPGLNACIGYEAQQPIQSTESHQRWVHGFLNEGPKTALVLYRNRGAAGSGHGWTVNNGKN</sequence>
<gene>
    <name evidence="1" type="ORF">K469DRAFT_601500</name>
</gene>
<feature type="non-terminal residue" evidence="1">
    <location>
        <position position="1"/>
    </location>
</feature>
<keyword evidence="2" id="KW-1185">Reference proteome</keyword>
<dbReference type="Proteomes" id="UP000800200">
    <property type="component" value="Unassembled WGS sequence"/>
</dbReference>
<evidence type="ECO:0000313" key="2">
    <source>
        <dbReference type="Proteomes" id="UP000800200"/>
    </source>
</evidence>
<dbReference type="OrthoDB" id="509690at2759"/>
<accession>A0A6A6DHX7</accession>
<dbReference type="EMBL" id="ML994681">
    <property type="protein sequence ID" value="KAF2177859.1"/>
    <property type="molecule type" value="Genomic_DNA"/>
</dbReference>
<reference evidence="1" key="1">
    <citation type="journal article" date="2020" name="Stud. Mycol.">
        <title>101 Dothideomycetes genomes: a test case for predicting lifestyles and emergence of pathogens.</title>
        <authorList>
            <person name="Haridas S."/>
            <person name="Albert R."/>
            <person name="Binder M."/>
            <person name="Bloem J."/>
            <person name="Labutti K."/>
            <person name="Salamov A."/>
            <person name="Andreopoulos B."/>
            <person name="Baker S."/>
            <person name="Barry K."/>
            <person name="Bills G."/>
            <person name="Bluhm B."/>
            <person name="Cannon C."/>
            <person name="Castanera R."/>
            <person name="Culley D."/>
            <person name="Daum C."/>
            <person name="Ezra D."/>
            <person name="Gonzalez J."/>
            <person name="Henrissat B."/>
            <person name="Kuo A."/>
            <person name="Liang C."/>
            <person name="Lipzen A."/>
            <person name="Lutzoni F."/>
            <person name="Magnuson J."/>
            <person name="Mondo S."/>
            <person name="Nolan M."/>
            <person name="Ohm R."/>
            <person name="Pangilinan J."/>
            <person name="Park H.-J."/>
            <person name="Ramirez L."/>
            <person name="Alfaro M."/>
            <person name="Sun H."/>
            <person name="Tritt A."/>
            <person name="Yoshinaga Y."/>
            <person name="Zwiers L.-H."/>
            <person name="Turgeon B."/>
            <person name="Goodwin S."/>
            <person name="Spatafora J."/>
            <person name="Crous P."/>
            <person name="Grigoriev I."/>
        </authorList>
    </citation>
    <scope>NUCLEOTIDE SEQUENCE</scope>
    <source>
        <strain evidence="1">CBS 207.26</strain>
    </source>
</reference>
<name>A0A6A6DHX7_9PEZI</name>
<organism evidence="1 2">
    <name type="scientific">Zopfia rhizophila CBS 207.26</name>
    <dbReference type="NCBI Taxonomy" id="1314779"/>
    <lineage>
        <taxon>Eukaryota</taxon>
        <taxon>Fungi</taxon>
        <taxon>Dikarya</taxon>
        <taxon>Ascomycota</taxon>
        <taxon>Pezizomycotina</taxon>
        <taxon>Dothideomycetes</taxon>
        <taxon>Dothideomycetes incertae sedis</taxon>
        <taxon>Zopfiaceae</taxon>
        <taxon>Zopfia</taxon>
    </lineage>
</organism>
<protein>
    <submittedName>
        <fullName evidence="1">Uncharacterized protein</fullName>
    </submittedName>
</protein>
<evidence type="ECO:0000313" key="1">
    <source>
        <dbReference type="EMBL" id="KAF2177859.1"/>
    </source>
</evidence>
<dbReference type="AlphaFoldDB" id="A0A6A6DHX7"/>
<proteinExistence type="predicted"/>